<keyword evidence="3" id="KW-1185">Reference proteome</keyword>
<dbReference type="EMBL" id="OX451736">
    <property type="protein sequence ID" value="CAI8589470.1"/>
    <property type="molecule type" value="Genomic_DNA"/>
</dbReference>
<accession>A0AAV0YZ58</accession>
<dbReference type="Proteomes" id="UP001157006">
    <property type="component" value="Chromosome 1L"/>
</dbReference>
<feature type="compositionally biased region" description="Acidic residues" evidence="1">
    <location>
        <begin position="43"/>
        <end position="57"/>
    </location>
</feature>
<evidence type="ECO:0000313" key="2">
    <source>
        <dbReference type="EMBL" id="CAI8589470.1"/>
    </source>
</evidence>
<dbReference type="AlphaFoldDB" id="A0AAV0YZ58"/>
<evidence type="ECO:0000256" key="1">
    <source>
        <dbReference type="SAM" id="MobiDB-lite"/>
    </source>
</evidence>
<proteinExistence type="predicted"/>
<organism evidence="2 3">
    <name type="scientific">Vicia faba</name>
    <name type="common">Broad bean</name>
    <name type="synonym">Faba vulgaris</name>
    <dbReference type="NCBI Taxonomy" id="3906"/>
    <lineage>
        <taxon>Eukaryota</taxon>
        <taxon>Viridiplantae</taxon>
        <taxon>Streptophyta</taxon>
        <taxon>Embryophyta</taxon>
        <taxon>Tracheophyta</taxon>
        <taxon>Spermatophyta</taxon>
        <taxon>Magnoliopsida</taxon>
        <taxon>eudicotyledons</taxon>
        <taxon>Gunneridae</taxon>
        <taxon>Pentapetalae</taxon>
        <taxon>rosids</taxon>
        <taxon>fabids</taxon>
        <taxon>Fabales</taxon>
        <taxon>Fabaceae</taxon>
        <taxon>Papilionoideae</taxon>
        <taxon>50 kb inversion clade</taxon>
        <taxon>NPAAA clade</taxon>
        <taxon>Hologalegina</taxon>
        <taxon>IRL clade</taxon>
        <taxon>Fabeae</taxon>
        <taxon>Vicia</taxon>
    </lineage>
</organism>
<protein>
    <submittedName>
        <fullName evidence="2">Uncharacterized protein</fullName>
    </submittedName>
</protein>
<evidence type="ECO:0000313" key="3">
    <source>
        <dbReference type="Proteomes" id="UP001157006"/>
    </source>
</evidence>
<gene>
    <name evidence="2" type="ORF">VFH_I394400</name>
</gene>
<name>A0AAV0YZ58_VICFA</name>
<feature type="region of interest" description="Disordered" evidence="1">
    <location>
        <begin position="35"/>
        <end position="59"/>
    </location>
</feature>
<sequence length="96" mass="10876">MDKYDDYVSVDLNNVYYTDLSDVEYIDDEDVNVVVSSGHQSSDDEDDVDNDDDEESVGAEWSNSRCCRYGKCKGFAIRKNNVKQKGSEGSEIVVMR</sequence>
<reference evidence="2 3" key="1">
    <citation type="submission" date="2023-01" db="EMBL/GenBank/DDBJ databases">
        <authorList>
            <person name="Kreplak J."/>
        </authorList>
    </citation>
    <scope>NUCLEOTIDE SEQUENCE [LARGE SCALE GENOMIC DNA]</scope>
</reference>